<feature type="transmembrane region" description="Helical" evidence="10">
    <location>
        <begin position="223"/>
        <end position="247"/>
    </location>
</feature>
<feature type="compositionally biased region" description="Polar residues" evidence="9">
    <location>
        <begin position="1636"/>
        <end position="1648"/>
    </location>
</feature>
<dbReference type="PANTHER" id="PTHR45638">
    <property type="entry name" value="CYCLIC NUCLEOTIDE-GATED CATION CHANNEL SUBUNIT A"/>
    <property type="match status" value="1"/>
</dbReference>
<proteinExistence type="predicted"/>
<protein>
    <submittedName>
        <fullName evidence="12">Unnamed protein product</fullName>
    </submittedName>
</protein>
<dbReference type="CDD" id="cd00038">
    <property type="entry name" value="CAP_ED"/>
    <property type="match status" value="4"/>
</dbReference>
<evidence type="ECO:0000313" key="13">
    <source>
        <dbReference type="Proteomes" id="UP001165121"/>
    </source>
</evidence>
<keyword evidence="8" id="KW-0407">Ion channel</keyword>
<dbReference type="GO" id="GO:0005221">
    <property type="term" value="F:intracellularly cyclic nucleotide-activated monoatomic cation channel activity"/>
    <property type="evidence" value="ECO:0007669"/>
    <property type="project" value="InterPro"/>
</dbReference>
<evidence type="ECO:0000256" key="4">
    <source>
        <dbReference type="ARBA" id="ARBA00022989"/>
    </source>
</evidence>
<dbReference type="PANTHER" id="PTHR45638:SF11">
    <property type="entry name" value="CYCLIC NUCLEOTIDE-GATED CATION CHANNEL SUBUNIT A"/>
    <property type="match status" value="1"/>
</dbReference>
<comment type="subcellular location">
    <subcellularLocation>
        <location evidence="1">Membrane</location>
        <topology evidence="1">Multi-pass membrane protein</topology>
    </subcellularLocation>
</comment>
<dbReference type="GO" id="GO:0044877">
    <property type="term" value="F:protein-containing complex binding"/>
    <property type="evidence" value="ECO:0007669"/>
    <property type="project" value="TreeGrafter"/>
</dbReference>
<keyword evidence="6 10" id="KW-0472">Membrane</keyword>
<evidence type="ECO:0000256" key="9">
    <source>
        <dbReference type="SAM" id="MobiDB-lite"/>
    </source>
</evidence>
<dbReference type="SUPFAM" id="SSF81324">
    <property type="entry name" value="Voltage-gated potassium channels"/>
    <property type="match status" value="4"/>
</dbReference>
<evidence type="ECO:0000256" key="1">
    <source>
        <dbReference type="ARBA" id="ARBA00004141"/>
    </source>
</evidence>
<feature type="transmembrane region" description="Helical" evidence="10">
    <location>
        <begin position="742"/>
        <end position="761"/>
    </location>
</feature>
<feature type="transmembrane region" description="Helical" evidence="10">
    <location>
        <begin position="653"/>
        <end position="673"/>
    </location>
</feature>
<dbReference type="Proteomes" id="UP001165121">
    <property type="component" value="Unassembled WGS sequence"/>
</dbReference>
<feature type="compositionally biased region" description="Basic and acidic residues" evidence="9">
    <location>
        <begin position="2538"/>
        <end position="2561"/>
    </location>
</feature>
<dbReference type="InterPro" id="IPR018490">
    <property type="entry name" value="cNMP-bd_dom_sf"/>
</dbReference>
<dbReference type="Pfam" id="PF00027">
    <property type="entry name" value="cNMP_binding"/>
    <property type="match status" value="4"/>
</dbReference>
<evidence type="ECO:0000256" key="6">
    <source>
        <dbReference type="ARBA" id="ARBA00023136"/>
    </source>
</evidence>
<dbReference type="PROSITE" id="PS50042">
    <property type="entry name" value="CNMP_BINDING_3"/>
    <property type="match status" value="4"/>
</dbReference>
<feature type="domain" description="Cyclic nucleotide-binding" evidence="11">
    <location>
        <begin position="2338"/>
        <end position="2445"/>
    </location>
</feature>
<reference evidence="12" key="1">
    <citation type="submission" date="2023-04" db="EMBL/GenBank/DDBJ databases">
        <title>Phytophthora fragariaefolia NBRC 109709.</title>
        <authorList>
            <person name="Ichikawa N."/>
            <person name="Sato H."/>
            <person name="Tonouchi N."/>
        </authorList>
    </citation>
    <scope>NUCLEOTIDE SEQUENCE</scope>
    <source>
        <strain evidence="12">NBRC 109709</strain>
    </source>
</reference>
<feature type="domain" description="Cyclic nucleotide-binding" evidence="11">
    <location>
        <begin position="1374"/>
        <end position="1474"/>
    </location>
</feature>
<keyword evidence="3 10" id="KW-0812">Transmembrane</keyword>
<feature type="domain" description="Cyclic nucleotide-binding" evidence="11">
    <location>
        <begin position="870"/>
        <end position="970"/>
    </location>
</feature>
<dbReference type="Gene3D" id="1.10.287.630">
    <property type="entry name" value="Helix hairpin bin"/>
    <property type="match status" value="3"/>
</dbReference>
<feature type="transmembrane region" description="Helical" evidence="10">
    <location>
        <begin position="543"/>
        <end position="563"/>
    </location>
</feature>
<evidence type="ECO:0000256" key="7">
    <source>
        <dbReference type="ARBA" id="ARBA00023286"/>
    </source>
</evidence>
<keyword evidence="2" id="KW-0813">Transport</keyword>
<evidence type="ECO:0000313" key="12">
    <source>
        <dbReference type="EMBL" id="GMF22631.1"/>
    </source>
</evidence>
<feature type="compositionally biased region" description="Basic and acidic residues" evidence="9">
    <location>
        <begin position="479"/>
        <end position="491"/>
    </location>
</feature>
<accession>A0A9W6WZB2</accession>
<dbReference type="InterPro" id="IPR013099">
    <property type="entry name" value="K_chnl_dom"/>
</dbReference>
<dbReference type="InterPro" id="IPR050866">
    <property type="entry name" value="CNG_cation_channel"/>
</dbReference>
<keyword evidence="13" id="KW-1185">Reference proteome</keyword>
<dbReference type="Gene3D" id="1.10.287.70">
    <property type="match status" value="3"/>
</dbReference>
<dbReference type="InterPro" id="IPR018488">
    <property type="entry name" value="cNMP-bd_CS"/>
</dbReference>
<evidence type="ECO:0000256" key="5">
    <source>
        <dbReference type="ARBA" id="ARBA00023065"/>
    </source>
</evidence>
<feature type="transmembrane region" description="Helical" evidence="10">
    <location>
        <begin position="767"/>
        <end position="787"/>
    </location>
</feature>
<dbReference type="SMART" id="SM00100">
    <property type="entry name" value="cNMP"/>
    <property type="match status" value="4"/>
</dbReference>
<feature type="domain" description="Cyclic nucleotide-binding" evidence="11">
    <location>
        <begin position="326"/>
        <end position="424"/>
    </location>
</feature>
<dbReference type="GO" id="GO:0016020">
    <property type="term" value="C:membrane"/>
    <property type="evidence" value="ECO:0007669"/>
    <property type="project" value="UniProtKB-SubCell"/>
</dbReference>
<name>A0A9W6WZB2_9STRA</name>
<keyword evidence="5" id="KW-0406">Ion transport</keyword>
<dbReference type="OrthoDB" id="2021138at2759"/>
<evidence type="ECO:0000259" key="11">
    <source>
        <dbReference type="PROSITE" id="PS50042"/>
    </source>
</evidence>
<feature type="region of interest" description="Disordered" evidence="9">
    <location>
        <begin position="1624"/>
        <end position="1648"/>
    </location>
</feature>
<dbReference type="Gene3D" id="2.60.120.10">
    <property type="entry name" value="Jelly Rolls"/>
    <property type="match status" value="4"/>
</dbReference>
<gene>
    <name evidence="12" type="ORF">Pfra01_000336400</name>
</gene>
<evidence type="ECO:0000256" key="3">
    <source>
        <dbReference type="ARBA" id="ARBA00022692"/>
    </source>
</evidence>
<dbReference type="PROSITE" id="PS00888">
    <property type="entry name" value="CNMP_BINDING_1"/>
    <property type="match status" value="1"/>
</dbReference>
<sequence>MKSSARSEVVRKVPTENIRETPMNMFYRSSSYRKRRGKTKWTIATIEAHSSITEGATENYFAQRRRLFARSQEFALEIIAIIPVESIPLIWGNYNLLHLVRITKLSRLYRLRQYLSCIAKIYADRSWVQHLTSSGVNSLTRSISLCAGLCHWVACGYMLIAHAQCGLTFEYCNENVETSWVVRDRLFGASVTRKYSRTLYWSSRTLMLLGYDDMTPVSNVETVYALAIILIGALFGTSLVANFLFLFRFRNARYAAYSAHVDNAREYMRLQNIPRTVRHQVTAYYNYSWNTHHSLDSEEALQFMPKHLQSKVVSNIKASRIKQVCFLMKESIEFTNMLALALVRRIYSPGYQIIEPKANAEMFFVIRGKVVLSAFDGSNPSECQAGDFFADTCLLFPEQFDQQAIAKTFCEAYVLAKAKFDEAITAFYRGSEADVRARMAGVLEKYSMQLHKMKKLLGLRGAHESGSRKSSMGGSSHRLTAEDIKSHDSRQRGNWQLPGSSFRMHWNAVRLLAMIYVAVEVPYFGVFIAMNDGKHIFSVQPELGSRFVFTLFVEAVFGVDLLLRSRYFAYIDPDVMFSVVQPSMIFAAYKKKGFYSDFLAWIPVGLVLDSMSVEGLEGYSSMFRLLRLLRLRWIPSLLRDLCDFYGTSSKVRLVISLLLGVTLMLHIVGCIWFEMTYLSQNDYNIELAAVMSNFTRSGCLEEATKFQNCSWVTFDCYAHIGVVFPHEDPDSMYQATFAYLRSVYWAIVTLTAVGYGDIVAYSTAESFFAALWIFVGGIINFGVVGAMSSTISNMLATHHHNMEKLNTLNTIFKQMSISEKLSSEIRSFYQHKYTTRKNMYESELLSHLPDQLCYQISSLLHSDYVKCVPLFAAASLEFLKEVTGKFRHRSYQNGETICFEGDVCREFFVLLPGSKVNVFFRSRRVPIRALQGGDCYGVTEFLLRRSHPTTLVTASLVHASLMTRERFDAIQRKFVGDLNAMKVKAEPLCTQEQNRLQCIAENLEKMKLQPHSMQTPTLFYVHETAIIPNKTRQTVFNISTIWSTFTAVWAALISFWNVYNVTFVIFRICFYSHLHFPSHTRDAIFIADLTCDVCFAVDIYLQLYFFGCPDAGIGNLVTWKQINKPYLHSTKFKLDLIASLPIYTFHDGSLSVSLYRLPRLIRSTDLLHYLDDAIVQIQQHFATHTVSAYLSPAKLMIILGLAAHYTGCIFFLISEYECVKVEKCWIANDHLLHLYNHSIATLYAKSFYWGITTLLLVGSRESVPRDAIGTLWTGFTCLCCTFIIGHIVGEISELILQLGKETKQYKSRVASFENFANHHDLPPILRERVGFFFREQFIHTHGSDLHETIYDLSANLRLKMMIEIYGHSIANLPICRFLTASQINNLVLRLKSEYFIPGDNILEEGTYGSRLCTLRKGLAAAFWTKSVSSIAVLMEGAFFGEVAFFLPNQRRLASVRATTFCEVLFVSRNDWQELWTTTSNASDSQIQKHALHAILGWVSSRLQRYQHLSLRIAGRASRLLATNTITSDAVVVTSELNTKSTASLATRNKIINGIVRTGTPPRKTSKVETRRLFSPPEVQLLDKKAEYLLTKTEECMQRYSAQIAVMESHKSSLLASVRSSLLRSSHRTASRARDGPNSTGGIRHSSNADVSLLSGDSKDAADIRLLQFMVNLNPINKHARDNLGNTRIRAMEEECWVRYRELAEAQHVVGKLLDLLLPSESGAVTRRARWRALGRKKLSGSSLIRKSVFVPGVEALDVSPPKVIDSKKLIEITSLAMLSDKGNSAQRRRLSVAGVQEKFNVVSPSRTEIVAALMRMTRCKSLPVVETSFFGGNAHGVPPNHSTKGSAGIDFEIIQRCQRPQYVTLLNWYHQYREWKQILRPPAVVPQVPGLRVSLSTQSQPQKSKEHAFSLVGDMQIPGFRRLGRPRVAAMGSRLQLPSQRALLSATTDLDSTKFIERVKKASRVWNLIMLMVASYHLIVTPFKLSFAFALVELPARSLRKWSALEMFMDVVSGLDVVCQVRHAFRMDSGSISATKNSTRSRFQRIFGANPELLAYILAMVPLELLLFSEKIRIPFSHSVGLSIDSSWWASRWLLRMNRMILMRRIEPLSEQLFQNVIHNLKLSVSESFLYFSRDVASYIATGHILACIWFGISEIGFHYYGTSWLSTSGMLTYITDGDTVADHTGRLLRENVPIFYLASISLARKYLRSLLFSMECISTLFYGDILSMNPLELIAEIVITLWSIYIFGALVGAQAELLDARARREAAFEQSLGELQHYVVENGVPKALKRQIKTYYARLWRRCRGENEYASVSSLSRALYEDVILTTLRNFVAQVRVFRELDPHFLRALLVCLQYVVCSDNEEVFIIGDVDRSMYFIAQGRILVKTGCSEYSRERGEYFGELTLLYGISRLETCVALTVSELYRLDHEPYEQLLLEFPEYRVRNKIAWTTLADADRLGSHLSSGPHTTLATRPSKTKIAPTSTINVDARLQYSYVYNATMKMLANMQTLHPQEAKNLILKCRDGARKHLLRNMPSRGEVRSEHSGSSEGAKEKKASASDRKLMRVVERAKGLHLPC</sequence>
<dbReference type="InterPro" id="IPR005821">
    <property type="entry name" value="Ion_trans_dom"/>
</dbReference>
<feature type="region of interest" description="Disordered" evidence="9">
    <location>
        <begin position="2534"/>
        <end position="2561"/>
    </location>
</feature>
<evidence type="ECO:0000256" key="2">
    <source>
        <dbReference type="ARBA" id="ARBA00022448"/>
    </source>
</evidence>
<evidence type="ECO:0000256" key="8">
    <source>
        <dbReference type="ARBA" id="ARBA00023303"/>
    </source>
</evidence>
<dbReference type="EMBL" id="BSXT01000260">
    <property type="protein sequence ID" value="GMF22631.1"/>
    <property type="molecule type" value="Genomic_DNA"/>
</dbReference>
<organism evidence="12 13">
    <name type="scientific">Phytophthora fragariaefolia</name>
    <dbReference type="NCBI Taxonomy" id="1490495"/>
    <lineage>
        <taxon>Eukaryota</taxon>
        <taxon>Sar</taxon>
        <taxon>Stramenopiles</taxon>
        <taxon>Oomycota</taxon>
        <taxon>Peronosporomycetes</taxon>
        <taxon>Peronosporales</taxon>
        <taxon>Peronosporaceae</taxon>
        <taxon>Phytophthora</taxon>
    </lineage>
</organism>
<keyword evidence="7" id="KW-1071">Ligand-gated ion channel</keyword>
<comment type="caution">
    <text evidence="12">The sequence shown here is derived from an EMBL/GenBank/DDBJ whole genome shotgun (WGS) entry which is preliminary data.</text>
</comment>
<keyword evidence="4 10" id="KW-1133">Transmembrane helix</keyword>
<dbReference type="InterPro" id="IPR014710">
    <property type="entry name" value="RmlC-like_jellyroll"/>
</dbReference>
<feature type="transmembrane region" description="Helical" evidence="10">
    <location>
        <begin position="594"/>
        <end position="613"/>
    </location>
</feature>
<evidence type="ECO:0000256" key="10">
    <source>
        <dbReference type="SAM" id="Phobius"/>
    </source>
</evidence>
<feature type="transmembrane region" description="Helical" evidence="10">
    <location>
        <begin position="1034"/>
        <end position="1052"/>
    </location>
</feature>
<dbReference type="Pfam" id="PF07885">
    <property type="entry name" value="Ion_trans_2"/>
    <property type="match status" value="1"/>
</dbReference>
<dbReference type="Pfam" id="PF00520">
    <property type="entry name" value="Ion_trans"/>
    <property type="match status" value="1"/>
</dbReference>
<feature type="region of interest" description="Disordered" evidence="9">
    <location>
        <begin position="461"/>
        <end position="492"/>
    </location>
</feature>
<dbReference type="SUPFAM" id="SSF51206">
    <property type="entry name" value="cAMP-binding domain-like"/>
    <property type="match status" value="4"/>
</dbReference>
<dbReference type="InterPro" id="IPR000595">
    <property type="entry name" value="cNMP-bd_dom"/>
</dbReference>
<feature type="transmembrane region" description="Helical" evidence="10">
    <location>
        <begin position="511"/>
        <end position="531"/>
    </location>
</feature>